<feature type="chain" id="PRO_5013085395" evidence="1">
    <location>
        <begin position="16"/>
        <end position="80"/>
    </location>
</feature>
<keyword evidence="1" id="KW-0732">Signal</keyword>
<dbReference type="EnsemblMetazoa" id="AQUA011093-RA">
    <property type="protein sequence ID" value="AQUA011093-PA"/>
    <property type="gene ID" value="AQUA011093"/>
</dbReference>
<dbReference type="VEuPathDB" id="VectorBase:AQUA011093"/>
<evidence type="ECO:0000313" key="3">
    <source>
        <dbReference type="Proteomes" id="UP000076407"/>
    </source>
</evidence>
<feature type="signal peptide" evidence="1">
    <location>
        <begin position="1"/>
        <end position="15"/>
    </location>
</feature>
<sequence>MRSFLLLCLLTVVNCKPGAILVPSTVPYAVPFGVAAVLPGPVVTVQEVVPQSPGISTVSEYQAIPLIPPSPGAVVADFLY</sequence>
<dbReference type="AlphaFoldDB" id="A0A182XMJ7"/>
<reference evidence="2" key="1">
    <citation type="submission" date="2020-05" db="UniProtKB">
        <authorList>
            <consortium name="EnsemblMetazoa"/>
        </authorList>
    </citation>
    <scope>IDENTIFICATION</scope>
    <source>
        <strain evidence="2">SANGQUA</strain>
    </source>
</reference>
<name>A0A182XMJ7_ANOQN</name>
<proteinExistence type="predicted"/>
<evidence type="ECO:0000313" key="2">
    <source>
        <dbReference type="EnsemblMetazoa" id="AQUA011093-PA"/>
    </source>
</evidence>
<evidence type="ECO:0000256" key="1">
    <source>
        <dbReference type="SAM" id="SignalP"/>
    </source>
</evidence>
<keyword evidence="3" id="KW-1185">Reference proteome</keyword>
<accession>A0A182XMJ7</accession>
<dbReference type="Proteomes" id="UP000076407">
    <property type="component" value="Unassembled WGS sequence"/>
</dbReference>
<protein>
    <submittedName>
        <fullName evidence="2">Uncharacterized protein</fullName>
    </submittedName>
</protein>
<organism evidence="2 3">
    <name type="scientific">Anopheles quadriannulatus</name>
    <name type="common">Mosquito</name>
    <dbReference type="NCBI Taxonomy" id="34691"/>
    <lineage>
        <taxon>Eukaryota</taxon>
        <taxon>Metazoa</taxon>
        <taxon>Ecdysozoa</taxon>
        <taxon>Arthropoda</taxon>
        <taxon>Hexapoda</taxon>
        <taxon>Insecta</taxon>
        <taxon>Pterygota</taxon>
        <taxon>Neoptera</taxon>
        <taxon>Endopterygota</taxon>
        <taxon>Diptera</taxon>
        <taxon>Nematocera</taxon>
        <taxon>Culicoidea</taxon>
        <taxon>Culicidae</taxon>
        <taxon>Anophelinae</taxon>
        <taxon>Anopheles</taxon>
    </lineage>
</organism>